<keyword evidence="5" id="KW-0560">Oxidoreductase</keyword>
<dbReference type="AlphaFoldDB" id="A0AAW9Q9U1"/>
<organism evidence="9 10">
    <name type="scientific">Aquincola agrisoli</name>
    <dbReference type="NCBI Taxonomy" id="3119538"/>
    <lineage>
        <taxon>Bacteria</taxon>
        <taxon>Pseudomonadati</taxon>
        <taxon>Pseudomonadota</taxon>
        <taxon>Betaproteobacteria</taxon>
        <taxon>Burkholderiales</taxon>
        <taxon>Sphaerotilaceae</taxon>
        <taxon>Aquincola</taxon>
    </lineage>
</organism>
<dbReference type="Pfam" id="PF02770">
    <property type="entry name" value="Acyl-CoA_dh_M"/>
    <property type="match status" value="1"/>
</dbReference>
<dbReference type="PANTHER" id="PTHR43884:SF12">
    <property type="entry name" value="ISOVALERYL-COA DEHYDROGENASE, MITOCHONDRIAL-RELATED"/>
    <property type="match status" value="1"/>
</dbReference>
<dbReference type="InterPro" id="IPR036250">
    <property type="entry name" value="AcylCo_DH-like_C"/>
</dbReference>
<name>A0AAW9Q9U1_9BURK</name>
<dbReference type="Pfam" id="PF00441">
    <property type="entry name" value="Acyl-CoA_dh_1"/>
    <property type="match status" value="1"/>
</dbReference>
<sequence length="393" mass="43378">MNPAYTLALLERNDLRPYLSDEQFEFRRSIHRVLSKHASPEYIGKCDEEKRFPQALIDVGVEQGWFALTLPEAYGGIGDYMDMTAFLEIAAYYSVALSRFWNANINMVGGAVARFASEEIKSDVLPALSQGQGWLAFALSENGSGSDAASLTTRGVADGDDFVIDGTKMWITGALQAKYILTAVRTDKEAKKHNGISLFLVPTDAPGLEIRPIDLLGGSAIRTCEVNYVGVRVPRRLMVGELHMGWKRLTAVLAKERVALAAMCAGAAQAAVDLARWYALDRKQFGQPIFDFQAVSHMLVDMQTQVDAARMMAYRAAKLLVDGHPCDAESSQAKYFASDVYVKVATDGLQIMGANGYAMEYAMQRHYRESKLFQIFGGTNQIQRNIVARALKS</sequence>
<dbReference type="RefSeq" id="WP_332292123.1">
    <property type="nucleotide sequence ID" value="NZ_JAZIBG010000048.1"/>
</dbReference>
<evidence type="ECO:0000259" key="8">
    <source>
        <dbReference type="Pfam" id="PF02771"/>
    </source>
</evidence>
<evidence type="ECO:0000256" key="1">
    <source>
        <dbReference type="ARBA" id="ARBA00001974"/>
    </source>
</evidence>
<dbReference type="Gene3D" id="1.10.540.10">
    <property type="entry name" value="Acyl-CoA dehydrogenase/oxidase, N-terminal domain"/>
    <property type="match status" value="1"/>
</dbReference>
<evidence type="ECO:0000313" key="9">
    <source>
        <dbReference type="EMBL" id="MEF7616586.1"/>
    </source>
</evidence>
<dbReference type="FunFam" id="2.40.110.10:FF:000002">
    <property type="entry name" value="Acyl-CoA dehydrogenase fadE12"/>
    <property type="match status" value="1"/>
</dbReference>
<dbReference type="InterPro" id="IPR037069">
    <property type="entry name" value="AcylCoA_DH/ox_N_sf"/>
</dbReference>
<dbReference type="InterPro" id="IPR006091">
    <property type="entry name" value="Acyl-CoA_Oxase/DH_mid-dom"/>
</dbReference>
<keyword evidence="4" id="KW-0274">FAD</keyword>
<dbReference type="EMBL" id="JAZIBG010000048">
    <property type="protein sequence ID" value="MEF7616586.1"/>
    <property type="molecule type" value="Genomic_DNA"/>
</dbReference>
<evidence type="ECO:0000256" key="2">
    <source>
        <dbReference type="ARBA" id="ARBA00009347"/>
    </source>
</evidence>
<dbReference type="InterPro" id="IPR046373">
    <property type="entry name" value="Acyl-CoA_Oxase/DH_mid-dom_sf"/>
</dbReference>
<dbReference type="InterPro" id="IPR013786">
    <property type="entry name" value="AcylCoA_DH/ox_N"/>
</dbReference>
<dbReference type="Pfam" id="PF02771">
    <property type="entry name" value="Acyl-CoA_dh_N"/>
    <property type="match status" value="1"/>
</dbReference>
<dbReference type="SUPFAM" id="SSF56645">
    <property type="entry name" value="Acyl-CoA dehydrogenase NM domain-like"/>
    <property type="match status" value="1"/>
</dbReference>
<protein>
    <submittedName>
        <fullName evidence="9">Acyl-CoA dehydrogenase family protein</fullName>
    </submittedName>
</protein>
<proteinExistence type="inferred from homology"/>
<dbReference type="Proteomes" id="UP001336250">
    <property type="component" value="Unassembled WGS sequence"/>
</dbReference>
<reference evidence="9 10" key="1">
    <citation type="submission" date="2024-02" db="EMBL/GenBank/DDBJ databases">
        <title>Genome sequence of Aquincola sp. MAHUQ-54.</title>
        <authorList>
            <person name="Huq M.A."/>
        </authorList>
    </citation>
    <scope>NUCLEOTIDE SEQUENCE [LARGE SCALE GENOMIC DNA]</scope>
    <source>
        <strain evidence="9 10">MAHUQ-54</strain>
    </source>
</reference>
<dbReference type="PROSITE" id="PS00072">
    <property type="entry name" value="ACYL_COA_DH_1"/>
    <property type="match status" value="1"/>
</dbReference>
<comment type="cofactor">
    <cofactor evidence="1">
        <name>FAD</name>
        <dbReference type="ChEBI" id="CHEBI:57692"/>
    </cofactor>
</comment>
<gene>
    <name evidence="9" type="ORF">V4F39_21910</name>
</gene>
<feature type="domain" description="Acyl-CoA oxidase/dehydrogenase middle" evidence="7">
    <location>
        <begin position="136"/>
        <end position="227"/>
    </location>
</feature>
<feature type="domain" description="Acyl-CoA dehydrogenase/oxidase N-terminal" evidence="8">
    <location>
        <begin position="20"/>
        <end position="131"/>
    </location>
</feature>
<evidence type="ECO:0000256" key="3">
    <source>
        <dbReference type="ARBA" id="ARBA00022630"/>
    </source>
</evidence>
<evidence type="ECO:0000256" key="5">
    <source>
        <dbReference type="ARBA" id="ARBA00023002"/>
    </source>
</evidence>
<evidence type="ECO:0000256" key="4">
    <source>
        <dbReference type="ARBA" id="ARBA00022827"/>
    </source>
</evidence>
<dbReference type="PANTHER" id="PTHR43884">
    <property type="entry name" value="ACYL-COA DEHYDROGENASE"/>
    <property type="match status" value="1"/>
</dbReference>
<dbReference type="SUPFAM" id="SSF47203">
    <property type="entry name" value="Acyl-CoA dehydrogenase C-terminal domain-like"/>
    <property type="match status" value="1"/>
</dbReference>
<keyword evidence="3" id="KW-0285">Flavoprotein</keyword>
<dbReference type="InterPro" id="IPR009075">
    <property type="entry name" value="AcylCo_DH/oxidase_C"/>
</dbReference>
<dbReference type="FunFam" id="1.20.140.10:FF:000001">
    <property type="entry name" value="Acyl-CoA dehydrogenase"/>
    <property type="match status" value="1"/>
</dbReference>
<evidence type="ECO:0000313" key="10">
    <source>
        <dbReference type="Proteomes" id="UP001336250"/>
    </source>
</evidence>
<accession>A0AAW9Q9U1</accession>
<feature type="domain" description="Acyl-CoA dehydrogenase/oxidase C-terminal" evidence="6">
    <location>
        <begin position="244"/>
        <end position="391"/>
    </location>
</feature>
<comment type="caution">
    <text evidence="9">The sequence shown here is derived from an EMBL/GenBank/DDBJ whole genome shotgun (WGS) entry which is preliminary data.</text>
</comment>
<dbReference type="Gene3D" id="2.40.110.10">
    <property type="entry name" value="Butyryl-CoA Dehydrogenase, subunit A, domain 2"/>
    <property type="match status" value="1"/>
</dbReference>
<evidence type="ECO:0000259" key="7">
    <source>
        <dbReference type="Pfam" id="PF02770"/>
    </source>
</evidence>
<dbReference type="InterPro" id="IPR009100">
    <property type="entry name" value="AcylCoA_DH/oxidase_NM_dom_sf"/>
</dbReference>
<dbReference type="InterPro" id="IPR006089">
    <property type="entry name" value="Acyl-CoA_DH_CS"/>
</dbReference>
<evidence type="ECO:0000259" key="6">
    <source>
        <dbReference type="Pfam" id="PF00441"/>
    </source>
</evidence>
<dbReference type="Gene3D" id="1.20.140.10">
    <property type="entry name" value="Butyryl-CoA Dehydrogenase, subunit A, domain 3"/>
    <property type="match status" value="1"/>
</dbReference>
<dbReference type="GO" id="GO:0050660">
    <property type="term" value="F:flavin adenine dinucleotide binding"/>
    <property type="evidence" value="ECO:0007669"/>
    <property type="project" value="InterPro"/>
</dbReference>
<dbReference type="GO" id="GO:0003995">
    <property type="term" value="F:acyl-CoA dehydrogenase activity"/>
    <property type="evidence" value="ECO:0007669"/>
    <property type="project" value="InterPro"/>
</dbReference>
<keyword evidence="10" id="KW-1185">Reference proteome</keyword>
<comment type="similarity">
    <text evidence="2">Belongs to the acyl-CoA dehydrogenase family.</text>
</comment>